<gene>
    <name evidence="4" type="ORF">SAMN05216481_101103</name>
</gene>
<sequence>MSETTVRAGVPVLCVLGSPGVPGGGLPNRPNLERLSGRARVEYADGDSLAALLPVADVLLVWDFASDAVRRAWPGPGRRPEWVHTASAGVDRLLSCPELVDSKTVITNARGVFDQPIAEYVAGLVLALAKDFRGSWELQRQRRWQHRETMRLAGTHAIVVGSGPIGRAIGRTLMALGVEVELVGRTERSGDPEFGRIHASGVLGTLLPSADWVVCAAPLTESTAGMFDAAAFARMKPTARFVNVGRGAHVVQEDLVEALVSHRIAAAALDVFADEPLPSGSPLWDVPGLLVSPHMSGDTVGWRDDLARQFCDNFDRWAAGEPLFNVVDKQLGYVPDRSAP</sequence>
<protein>
    <submittedName>
        <fullName evidence="4">Phosphoglycerate dehydrogenase</fullName>
    </submittedName>
</protein>
<evidence type="ECO:0000256" key="2">
    <source>
        <dbReference type="ARBA" id="ARBA00023027"/>
    </source>
</evidence>
<reference evidence="4 5" key="1">
    <citation type="submission" date="2016-10" db="EMBL/GenBank/DDBJ databases">
        <authorList>
            <person name="de Groot N.N."/>
        </authorList>
    </citation>
    <scope>NUCLEOTIDE SEQUENCE [LARGE SCALE GENOMIC DNA]</scope>
    <source>
        <strain evidence="4 5">CGMCC 4.3519</strain>
    </source>
</reference>
<organism evidence="4 5">
    <name type="scientific">Streptomyces radiopugnans</name>
    <dbReference type="NCBI Taxonomy" id="403935"/>
    <lineage>
        <taxon>Bacteria</taxon>
        <taxon>Bacillati</taxon>
        <taxon>Actinomycetota</taxon>
        <taxon>Actinomycetes</taxon>
        <taxon>Kitasatosporales</taxon>
        <taxon>Streptomycetaceae</taxon>
        <taxon>Streptomyces</taxon>
    </lineage>
</organism>
<keyword evidence="1" id="KW-0560">Oxidoreductase</keyword>
<dbReference type="PANTHER" id="PTHR43333">
    <property type="entry name" value="2-HACID_DH_C DOMAIN-CONTAINING PROTEIN"/>
    <property type="match status" value="1"/>
</dbReference>
<dbReference type="InterPro" id="IPR006140">
    <property type="entry name" value="D-isomer_DH_NAD-bd"/>
</dbReference>
<dbReference type="CDD" id="cd05300">
    <property type="entry name" value="2-Hacid_dh_1"/>
    <property type="match status" value="1"/>
</dbReference>
<proteinExistence type="predicted"/>
<dbReference type="SUPFAM" id="SSF51735">
    <property type="entry name" value="NAD(P)-binding Rossmann-fold domains"/>
    <property type="match status" value="1"/>
</dbReference>
<dbReference type="GO" id="GO:0051287">
    <property type="term" value="F:NAD binding"/>
    <property type="evidence" value="ECO:0007669"/>
    <property type="project" value="InterPro"/>
</dbReference>
<dbReference type="STRING" id="403935.SAMN05216481_101103"/>
<dbReference type="Gene3D" id="3.40.50.720">
    <property type="entry name" value="NAD(P)-binding Rossmann-like Domain"/>
    <property type="match status" value="2"/>
</dbReference>
<dbReference type="RefSeq" id="WP_093654199.1">
    <property type="nucleotide sequence ID" value="NZ_FOET01000001.1"/>
</dbReference>
<dbReference type="Pfam" id="PF02826">
    <property type="entry name" value="2-Hacid_dh_C"/>
    <property type="match status" value="1"/>
</dbReference>
<dbReference type="InterPro" id="IPR036291">
    <property type="entry name" value="NAD(P)-bd_dom_sf"/>
</dbReference>
<evidence type="ECO:0000259" key="3">
    <source>
        <dbReference type="Pfam" id="PF02826"/>
    </source>
</evidence>
<dbReference type="PROSITE" id="PS00671">
    <property type="entry name" value="D_2_HYDROXYACID_DH_3"/>
    <property type="match status" value="1"/>
</dbReference>
<feature type="domain" description="D-isomer specific 2-hydroxyacid dehydrogenase NAD-binding" evidence="3">
    <location>
        <begin position="123"/>
        <end position="296"/>
    </location>
</feature>
<name>A0A1H8YVQ5_9ACTN</name>
<dbReference type="GO" id="GO:0016616">
    <property type="term" value="F:oxidoreductase activity, acting on the CH-OH group of donors, NAD or NADP as acceptor"/>
    <property type="evidence" value="ECO:0007669"/>
    <property type="project" value="UniProtKB-ARBA"/>
</dbReference>
<keyword evidence="2" id="KW-0520">NAD</keyword>
<dbReference type="EMBL" id="FOET01000001">
    <property type="protein sequence ID" value="SEP56314.1"/>
    <property type="molecule type" value="Genomic_DNA"/>
</dbReference>
<dbReference type="Proteomes" id="UP000199055">
    <property type="component" value="Unassembled WGS sequence"/>
</dbReference>
<dbReference type="AlphaFoldDB" id="A0A1H8YVQ5"/>
<accession>A0A1H8YVQ5</accession>
<dbReference type="PANTHER" id="PTHR43333:SF1">
    <property type="entry name" value="D-ISOMER SPECIFIC 2-HYDROXYACID DEHYDROGENASE NAD-BINDING DOMAIN-CONTAINING PROTEIN"/>
    <property type="match status" value="1"/>
</dbReference>
<dbReference type="InterPro" id="IPR029753">
    <property type="entry name" value="D-isomer_DH_CS"/>
</dbReference>
<evidence type="ECO:0000313" key="4">
    <source>
        <dbReference type="EMBL" id="SEP56314.1"/>
    </source>
</evidence>
<evidence type="ECO:0000313" key="5">
    <source>
        <dbReference type="Proteomes" id="UP000199055"/>
    </source>
</evidence>
<evidence type="ECO:0000256" key="1">
    <source>
        <dbReference type="ARBA" id="ARBA00023002"/>
    </source>
</evidence>
<keyword evidence="5" id="KW-1185">Reference proteome</keyword>